<keyword evidence="1" id="KW-0805">Transcription regulation</keyword>
<protein>
    <submittedName>
        <fullName evidence="5">Regulatory protein, luxR family</fullName>
    </submittedName>
</protein>
<evidence type="ECO:0000313" key="5">
    <source>
        <dbReference type="EMBL" id="SFW77872.1"/>
    </source>
</evidence>
<dbReference type="CDD" id="cd06170">
    <property type="entry name" value="LuxR_C_like"/>
    <property type="match status" value="1"/>
</dbReference>
<sequence>MPNLNDFFPLRNTIQKITPDDHKQHMHYLEAVKAFSRITYKSIYVIDYQKKQFEFVSENPSFLGEHSAEMIKEMGYAFYFKYVPPRDLELLARIHVAGFDFYEQVPEEERKQYTISYDFHINNMRGKPLLIHQKVTPLFLTSQGKIWKSVCVVSLSSEKEPGNVKIVKEGDTRIYNYDLPGNFWKANDLKKLNDRERHIVLLSAKGYTINQIAEFLFLSPETIKFHRKKLFEKLKVTNISEAIIHVTNNKLI</sequence>
<dbReference type="GO" id="GO:0003677">
    <property type="term" value="F:DNA binding"/>
    <property type="evidence" value="ECO:0007669"/>
    <property type="project" value="UniProtKB-KW"/>
</dbReference>
<feature type="domain" description="HTH luxR-type" evidence="4">
    <location>
        <begin position="185"/>
        <end position="250"/>
    </location>
</feature>
<evidence type="ECO:0000256" key="3">
    <source>
        <dbReference type="ARBA" id="ARBA00023163"/>
    </source>
</evidence>
<dbReference type="SMART" id="SM00421">
    <property type="entry name" value="HTH_LUXR"/>
    <property type="match status" value="1"/>
</dbReference>
<keyword evidence="3" id="KW-0804">Transcription</keyword>
<dbReference type="Gene3D" id="3.30.450.20">
    <property type="entry name" value="PAS domain"/>
    <property type="match status" value="1"/>
</dbReference>
<dbReference type="STRING" id="1150368.SAMN02927921_04276"/>
<organism evidence="5 6">
    <name type="scientific">Sinomicrobium oceani</name>
    <dbReference type="NCBI Taxonomy" id="1150368"/>
    <lineage>
        <taxon>Bacteria</taxon>
        <taxon>Pseudomonadati</taxon>
        <taxon>Bacteroidota</taxon>
        <taxon>Flavobacteriia</taxon>
        <taxon>Flavobacteriales</taxon>
        <taxon>Flavobacteriaceae</taxon>
        <taxon>Sinomicrobium</taxon>
    </lineage>
</organism>
<evidence type="ECO:0000256" key="1">
    <source>
        <dbReference type="ARBA" id="ARBA00023015"/>
    </source>
</evidence>
<gene>
    <name evidence="5" type="ORF">SAMN02927921_04276</name>
</gene>
<evidence type="ECO:0000259" key="4">
    <source>
        <dbReference type="PROSITE" id="PS50043"/>
    </source>
</evidence>
<dbReference type="InterPro" id="IPR016032">
    <property type="entry name" value="Sig_transdc_resp-reg_C-effctor"/>
</dbReference>
<reference evidence="5 6" key="1">
    <citation type="submission" date="2016-11" db="EMBL/GenBank/DDBJ databases">
        <authorList>
            <person name="Jaros S."/>
            <person name="Januszkiewicz K."/>
            <person name="Wedrychowicz H."/>
        </authorList>
    </citation>
    <scope>NUCLEOTIDE SEQUENCE [LARGE SCALE GENOMIC DNA]</scope>
    <source>
        <strain evidence="5 6">CGMCC 1.12145</strain>
    </source>
</reference>
<accession>A0A1K1S0D3</accession>
<dbReference type="Pfam" id="PF00196">
    <property type="entry name" value="GerE"/>
    <property type="match status" value="1"/>
</dbReference>
<dbReference type="PRINTS" id="PR00038">
    <property type="entry name" value="HTHLUXR"/>
</dbReference>
<dbReference type="InterPro" id="IPR000792">
    <property type="entry name" value="Tscrpt_reg_LuxR_C"/>
</dbReference>
<name>A0A1K1S0D3_9FLAO</name>
<dbReference type="PANTHER" id="PTHR44688:SF16">
    <property type="entry name" value="DNA-BINDING TRANSCRIPTIONAL ACTIVATOR DEVR_DOSR"/>
    <property type="match status" value="1"/>
</dbReference>
<dbReference type="Gene3D" id="1.10.10.10">
    <property type="entry name" value="Winged helix-like DNA-binding domain superfamily/Winged helix DNA-binding domain"/>
    <property type="match status" value="1"/>
</dbReference>
<dbReference type="RefSeq" id="WP_072319479.1">
    <property type="nucleotide sequence ID" value="NZ_FPJE01000052.1"/>
</dbReference>
<evidence type="ECO:0000256" key="2">
    <source>
        <dbReference type="ARBA" id="ARBA00023125"/>
    </source>
</evidence>
<dbReference type="Proteomes" id="UP000182248">
    <property type="component" value="Unassembled WGS sequence"/>
</dbReference>
<dbReference type="OrthoDB" id="1727128at2"/>
<dbReference type="EMBL" id="FPJE01000052">
    <property type="protein sequence ID" value="SFW77872.1"/>
    <property type="molecule type" value="Genomic_DNA"/>
</dbReference>
<dbReference type="InterPro" id="IPR036388">
    <property type="entry name" value="WH-like_DNA-bd_sf"/>
</dbReference>
<dbReference type="PROSITE" id="PS50043">
    <property type="entry name" value="HTH_LUXR_2"/>
    <property type="match status" value="1"/>
</dbReference>
<dbReference type="AlphaFoldDB" id="A0A1K1S0D3"/>
<keyword evidence="6" id="KW-1185">Reference proteome</keyword>
<evidence type="ECO:0000313" key="6">
    <source>
        <dbReference type="Proteomes" id="UP000182248"/>
    </source>
</evidence>
<keyword evidence="2" id="KW-0238">DNA-binding</keyword>
<proteinExistence type="predicted"/>
<dbReference type="SUPFAM" id="SSF46894">
    <property type="entry name" value="C-terminal effector domain of the bipartite response regulators"/>
    <property type="match status" value="1"/>
</dbReference>
<dbReference type="GO" id="GO:0006355">
    <property type="term" value="P:regulation of DNA-templated transcription"/>
    <property type="evidence" value="ECO:0007669"/>
    <property type="project" value="InterPro"/>
</dbReference>
<dbReference type="PANTHER" id="PTHR44688">
    <property type="entry name" value="DNA-BINDING TRANSCRIPTIONAL ACTIVATOR DEVR_DOSR"/>
    <property type="match status" value="1"/>
</dbReference>